<organism evidence="4 5">
    <name type="scientific">Eiseniibacteriota bacterium</name>
    <dbReference type="NCBI Taxonomy" id="2212470"/>
    <lineage>
        <taxon>Bacteria</taxon>
        <taxon>Candidatus Eiseniibacteriota</taxon>
    </lineage>
</organism>
<dbReference type="GO" id="GO:1990281">
    <property type="term" value="C:efflux pump complex"/>
    <property type="evidence" value="ECO:0007669"/>
    <property type="project" value="TreeGrafter"/>
</dbReference>
<comment type="similarity">
    <text evidence="1">Belongs to the membrane fusion protein (MFP) (TC 8.A.1) family.</text>
</comment>
<feature type="coiled-coil region" evidence="2">
    <location>
        <begin position="145"/>
        <end position="179"/>
    </location>
</feature>
<dbReference type="Proteomes" id="UP000697710">
    <property type="component" value="Unassembled WGS sequence"/>
</dbReference>
<dbReference type="Gene3D" id="2.40.50.100">
    <property type="match status" value="1"/>
</dbReference>
<evidence type="ECO:0000256" key="1">
    <source>
        <dbReference type="ARBA" id="ARBA00009477"/>
    </source>
</evidence>
<dbReference type="InterPro" id="IPR006143">
    <property type="entry name" value="RND_pump_MFP"/>
</dbReference>
<dbReference type="Gene3D" id="1.10.287.470">
    <property type="entry name" value="Helix hairpin bin"/>
    <property type="match status" value="1"/>
</dbReference>
<proteinExistence type="inferred from homology"/>
<comment type="caution">
    <text evidence="4">The sequence shown here is derived from an EMBL/GenBank/DDBJ whole genome shotgun (WGS) entry which is preliminary data.</text>
</comment>
<keyword evidence="2" id="KW-0175">Coiled coil</keyword>
<name>A0A956M046_UNCEI</name>
<dbReference type="InterPro" id="IPR058647">
    <property type="entry name" value="BSH_CzcB-like"/>
</dbReference>
<gene>
    <name evidence="4" type="ORF">KC729_13550</name>
</gene>
<dbReference type="Gene3D" id="2.40.420.20">
    <property type="match status" value="1"/>
</dbReference>
<evidence type="ECO:0000313" key="5">
    <source>
        <dbReference type="Proteomes" id="UP000697710"/>
    </source>
</evidence>
<accession>A0A956M046</accession>
<dbReference type="GO" id="GO:0015562">
    <property type="term" value="F:efflux transmembrane transporter activity"/>
    <property type="evidence" value="ECO:0007669"/>
    <property type="project" value="TreeGrafter"/>
</dbReference>
<dbReference type="Pfam" id="PF25973">
    <property type="entry name" value="BSH_CzcB"/>
    <property type="match status" value="1"/>
</dbReference>
<sequence length="381" mass="41335">MNRWLRRTLVLAVLVAVVLVLRITAFRSHPVPVTVYEVARGRVEDTIVNSRAGTVESRLHSRMSPGVSGLVAAISARKGEHVKKGDVLLRLDDREVAAQVALAARSLDAYRAAADQACVAADQTERDLRRTESLGQQKLVSEQDLENARSKAEGARADCRAAQERSKQAQASLDSAKAALAKAVITAPFDGVVLDVATEVGEWISPSPPGVSIPPVIDLIDPSSLYVSAPIDEADIGRVRLDLPVRITLDAFRDQEFPGRLSYVASFVEDREEQNRTLEVEAVFTDTALPPNLLPGLSADVEVILDHREEVLRIPSYALLEGNHVLVVVDGKLQRKAVETGLRNWAFTEITGGLATGEKVVVSLDRPEVKAGARAEIQKES</sequence>
<dbReference type="Gene3D" id="2.40.30.170">
    <property type="match status" value="1"/>
</dbReference>
<reference evidence="4" key="1">
    <citation type="submission" date="2020-04" db="EMBL/GenBank/DDBJ databases">
        <authorList>
            <person name="Zhang T."/>
        </authorList>
    </citation>
    <scope>NUCLEOTIDE SEQUENCE</scope>
    <source>
        <strain evidence="4">HKST-UBA01</strain>
    </source>
</reference>
<dbReference type="NCBIfam" id="TIGR01730">
    <property type="entry name" value="RND_mfp"/>
    <property type="match status" value="1"/>
</dbReference>
<protein>
    <submittedName>
        <fullName evidence="4">Efflux RND transporter periplasmic adaptor subunit</fullName>
    </submittedName>
</protein>
<feature type="domain" description="CzcB-like barrel-sandwich hybrid" evidence="3">
    <location>
        <begin position="63"/>
        <end position="205"/>
    </location>
</feature>
<evidence type="ECO:0000259" key="3">
    <source>
        <dbReference type="Pfam" id="PF25973"/>
    </source>
</evidence>
<dbReference type="AlphaFoldDB" id="A0A956M046"/>
<evidence type="ECO:0000256" key="2">
    <source>
        <dbReference type="SAM" id="Coils"/>
    </source>
</evidence>
<dbReference type="PANTHER" id="PTHR30469:SF15">
    <property type="entry name" value="HLYD FAMILY OF SECRETION PROTEINS"/>
    <property type="match status" value="1"/>
</dbReference>
<dbReference type="EMBL" id="JAGQHR010000455">
    <property type="protein sequence ID" value="MCA9728709.1"/>
    <property type="molecule type" value="Genomic_DNA"/>
</dbReference>
<dbReference type="PANTHER" id="PTHR30469">
    <property type="entry name" value="MULTIDRUG RESISTANCE PROTEIN MDTA"/>
    <property type="match status" value="1"/>
</dbReference>
<evidence type="ECO:0000313" key="4">
    <source>
        <dbReference type="EMBL" id="MCA9728709.1"/>
    </source>
</evidence>
<reference evidence="4" key="2">
    <citation type="journal article" date="2021" name="Microbiome">
        <title>Successional dynamics and alternative stable states in a saline activated sludge microbial community over 9 years.</title>
        <authorList>
            <person name="Wang Y."/>
            <person name="Ye J."/>
            <person name="Ju F."/>
            <person name="Liu L."/>
            <person name="Boyd J.A."/>
            <person name="Deng Y."/>
            <person name="Parks D.H."/>
            <person name="Jiang X."/>
            <person name="Yin X."/>
            <person name="Woodcroft B.J."/>
            <person name="Tyson G.W."/>
            <person name="Hugenholtz P."/>
            <person name="Polz M.F."/>
            <person name="Zhang T."/>
        </authorList>
    </citation>
    <scope>NUCLEOTIDE SEQUENCE</scope>
    <source>
        <strain evidence="4">HKST-UBA01</strain>
    </source>
</reference>
<dbReference type="SUPFAM" id="SSF111369">
    <property type="entry name" value="HlyD-like secretion proteins"/>
    <property type="match status" value="1"/>
</dbReference>